<proteinExistence type="predicted"/>
<reference evidence="1" key="1">
    <citation type="journal article" date="2021" name="New Phytol.">
        <title>Evolutionary innovations through gain and loss of genes in the ectomycorrhizal Boletales.</title>
        <authorList>
            <person name="Wu G."/>
            <person name="Miyauchi S."/>
            <person name="Morin E."/>
            <person name="Kuo A."/>
            <person name="Drula E."/>
            <person name="Varga T."/>
            <person name="Kohler A."/>
            <person name="Feng B."/>
            <person name="Cao Y."/>
            <person name="Lipzen A."/>
            <person name="Daum C."/>
            <person name="Hundley H."/>
            <person name="Pangilinan J."/>
            <person name="Johnson J."/>
            <person name="Barry K."/>
            <person name="LaButti K."/>
            <person name="Ng V."/>
            <person name="Ahrendt S."/>
            <person name="Min B."/>
            <person name="Choi I.G."/>
            <person name="Park H."/>
            <person name="Plett J.M."/>
            <person name="Magnuson J."/>
            <person name="Spatafora J.W."/>
            <person name="Nagy L.G."/>
            <person name="Henrissat B."/>
            <person name="Grigoriev I.V."/>
            <person name="Yang Z.L."/>
            <person name="Xu J."/>
            <person name="Martin F.M."/>
        </authorList>
    </citation>
    <scope>NUCLEOTIDE SEQUENCE</scope>
    <source>
        <strain evidence="1">ATCC 28755</strain>
    </source>
</reference>
<dbReference type="Proteomes" id="UP000790377">
    <property type="component" value="Unassembled WGS sequence"/>
</dbReference>
<dbReference type="EMBL" id="MU267652">
    <property type="protein sequence ID" value="KAH7912421.1"/>
    <property type="molecule type" value="Genomic_DNA"/>
</dbReference>
<accession>A0ACB8AHJ3</accession>
<gene>
    <name evidence="1" type="ORF">BJ138DRAFT_1112374</name>
</gene>
<organism evidence="1 2">
    <name type="scientific">Hygrophoropsis aurantiaca</name>
    <dbReference type="NCBI Taxonomy" id="72124"/>
    <lineage>
        <taxon>Eukaryota</taxon>
        <taxon>Fungi</taxon>
        <taxon>Dikarya</taxon>
        <taxon>Basidiomycota</taxon>
        <taxon>Agaricomycotina</taxon>
        <taxon>Agaricomycetes</taxon>
        <taxon>Agaricomycetidae</taxon>
        <taxon>Boletales</taxon>
        <taxon>Coniophorineae</taxon>
        <taxon>Hygrophoropsidaceae</taxon>
        <taxon>Hygrophoropsis</taxon>
    </lineage>
</organism>
<keyword evidence="2" id="KW-1185">Reference proteome</keyword>
<name>A0ACB8AHJ3_9AGAM</name>
<evidence type="ECO:0000313" key="1">
    <source>
        <dbReference type="EMBL" id="KAH7912421.1"/>
    </source>
</evidence>
<sequence>MGSPPLEYAFRSRNDTGMLPSRVYYPFRGNDLVTAQFIKARAAWGFVVNPNTIIHRPSSHHAGQQFVWSSHTSAIPSALCSPPPAVALKSFKRSGSSSSQGGTYLGSPPADILHPLPFSSYPQHSSSAAMDIRRTYYDPNATAQSYSQPSHTLHSSQYQSAPSNHVVSHGHHHSAQMHSPQFVPTPSQAYQAYSHANTVTSTSHRPRSTVDPYYHMSPNAQHTSHSHSHSPPYPTRSAHPSSAPPSVPLVSGDRYPCELCDRTFTRSHDRRRHYETVHAPVPVVHRCRYCNKDFSRADSLKRHLDNGCEERR</sequence>
<evidence type="ECO:0000313" key="2">
    <source>
        <dbReference type="Proteomes" id="UP000790377"/>
    </source>
</evidence>
<comment type="caution">
    <text evidence="1">The sequence shown here is derived from an EMBL/GenBank/DDBJ whole genome shotgun (WGS) entry which is preliminary data.</text>
</comment>
<protein>
    <submittedName>
        <fullName evidence="1">Uncharacterized protein</fullName>
    </submittedName>
</protein>